<evidence type="ECO:0000313" key="3">
    <source>
        <dbReference type="Proteomes" id="UP000515276"/>
    </source>
</evidence>
<evidence type="ECO:0000313" key="2">
    <source>
        <dbReference type="EMBL" id="QMV64962.1"/>
    </source>
</evidence>
<keyword evidence="1" id="KW-0472">Membrane</keyword>
<protein>
    <submittedName>
        <fullName evidence="2">Uncharacterized protein</fullName>
    </submittedName>
</protein>
<dbReference type="AlphaFoldDB" id="A0A7G5DT87"/>
<evidence type="ECO:0000256" key="1">
    <source>
        <dbReference type="SAM" id="Phobius"/>
    </source>
</evidence>
<keyword evidence="3" id="KW-1185">Reference proteome</keyword>
<feature type="transmembrane region" description="Helical" evidence="1">
    <location>
        <begin position="6"/>
        <end position="27"/>
    </location>
</feature>
<sequence>MDYLVVLKDIVQIVFWLLAGVLAVLTYRQARRTVLQPIRTEVFKEQLKVMSEVMSLFVGKGEVPLREDFKFYALFNANACYLLDSYAASVFDMKFDPDKRLYNSTDCPMKIHTIESIKKTSGSQDGSGSALYSQVYVGDWSLHEVDRLYLNKQCCEMTQRITQLLENPLLPSRMVELLSEYLKIVGNNQSILMRLLEKESKSLAAKFPSLHDMDAHAVWSRNLLTEYMKEFEHFKPVADEIVKFVRCYFGTDNLKRL</sequence>
<dbReference type="EMBL" id="CP059139">
    <property type="protein sequence ID" value="QMV64962.1"/>
    <property type="molecule type" value="Genomic_DNA"/>
</dbReference>
<keyword evidence="1" id="KW-0812">Transmembrane</keyword>
<organism evidence="2 3">
    <name type="scientific">Pseudomonas berkeleyensis</name>
    <dbReference type="NCBI Taxonomy" id="2726956"/>
    <lineage>
        <taxon>Bacteria</taxon>
        <taxon>Pseudomonadati</taxon>
        <taxon>Pseudomonadota</taxon>
        <taxon>Gammaproteobacteria</taxon>
        <taxon>Pseudomonadales</taxon>
        <taxon>Pseudomonadaceae</taxon>
        <taxon>Pseudomonas</taxon>
    </lineage>
</organism>
<gene>
    <name evidence="2" type="ORF">HS968_07830</name>
</gene>
<name>A0A7G5DT87_9PSED</name>
<proteinExistence type="predicted"/>
<accession>A0A7G5DT87</accession>
<dbReference type="Proteomes" id="UP000515276">
    <property type="component" value="Chromosome"/>
</dbReference>
<reference evidence="2 3" key="1">
    <citation type="journal article" date="2020" name="G3 (Bethesda)">
        <title>CeMbio - The Caenorhabditis elegans Microbiome Resource.</title>
        <authorList>
            <person name="Dirksen P."/>
            <person name="Assie A."/>
            <person name="Zimmermann J."/>
            <person name="Zhang F."/>
            <person name="Tietje A.M."/>
            <person name="Marsh S.A."/>
            <person name="Felix M.A."/>
            <person name="Shapira M."/>
            <person name="Kaleta C."/>
            <person name="Schulenburg H."/>
            <person name="Samuel B."/>
        </authorList>
    </citation>
    <scope>NUCLEOTIDE SEQUENCE [LARGE SCALE GENOMIC DNA]</scope>
    <source>
        <strain evidence="2 3">MSPm1</strain>
    </source>
</reference>
<keyword evidence="1" id="KW-1133">Transmembrane helix</keyword>
<dbReference type="RefSeq" id="WP_182370869.1">
    <property type="nucleotide sequence ID" value="NZ_CP059139.1"/>
</dbReference>